<organism evidence="2">
    <name type="scientific">marine metagenome</name>
    <dbReference type="NCBI Taxonomy" id="408172"/>
    <lineage>
        <taxon>unclassified sequences</taxon>
        <taxon>metagenomes</taxon>
        <taxon>ecological metagenomes</taxon>
    </lineage>
</organism>
<dbReference type="EMBL" id="UINC01021031">
    <property type="protein sequence ID" value="SVA87728.1"/>
    <property type="molecule type" value="Genomic_DNA"/>
</dbReference>
<dbReference type="GO" id="GO:0016810">
    <property type="term" value="F:hydrolase activity, acting on carbon-nitrogen (but not peptide) bonds"/>
    <property type="evidence" value="ECO:0007669"/>
    <property type="project" value="InterPro"/>
</dbReference>
<dbReference type="InterPro" id="IPR013108">
    <property type="entry name" value="Amidohydro_3"/>
</dbReference>
<dbReference type="SUPFAM" id="SSF51338">
    <property type="entry name" value="Composite domain of metallo-dependent hydrolases"/>
    <property type="match status" value="1"/>
</dbReference>
<dbReference type="InterPro" id="IPR033932">
    <property type="entry name" value="YtcJ-like"/>
</dbReference>
<reference evidence="2" key="1">
    <citation type="submission" date="2018-05" db="EMBL/GenBank/DDBJ databases">
        <authorList>
            <person name="Lanie J.A."/>
            <person name="Ng W.-L."/>
            <person name="Kazmierczak K.M."/>
            <person name="Andrzejewski T.M."/>
            <person name="Davidsen T.M."/>
            <person name="Wayne K.J."/>
            <person name="Tettelin H."/>
            <person name="Glass J.I."/>
            <person name="Rusch D."/>
            <person name="Podicherti R."/>
            <person name="Tsui H.-C.T."/>
            <person name="Winkler M.E."/>
        </authorList>
    </citation>
    <scope>NUCLEOTIDE SEQUENCE</scope>
</reference>
<evidence type="ECO:0000259" key="1">
    <source>
        <dbReference type="Pfam" id="PF07969"/>
    </source>
</evidence>
<dbReference type="AlphaFoldDB" id="A0A381ZEI5"/>
<dbReference type="InterPro" id="IPR032466">
    <property type="entry name" value="Metal_Hydrolase"/>
</dbReference>
<gene>
    <name evidence="2" type="ORF">METZ01_LOCUS140582</name>
</gene>
<protein>
    <recommendedName>
        <fullName evidence="1">Amidohydrolase 3 domain-containing protein</fullName>
    </recommendedName>
</protein>
<sequence length="541" mass="57674">MQTTSVILTGGPIHTMVDRGLEATEAVRLDGRRISFVGGLDQARLVGDAKILDLAGRCLMPGFVDAHTHPLMHGQCLSWADLSMASTVEEIVKLLGEHARSESRSGPIRGFGYDHHKLDGGRHPTAAELDRVANDRTVTVMHVSGHGFSVNTHGLAEAGITAGTPTPTGGLIEHDDSGQPNGRVFDAACDLLTGVNGVKIGNHGPNFHLSEPPDDLVEMLEVAQEKFLAAGITSVGDCQVTEREMRTFLATRDAGRLHLRVTMYILSSHVDALRRLGLDSQLGDNRLAFGGVKHYADGALTGGTAYLPCGCGATHGYLYHEPGELENLLAGSAAAGLQTATHAQGPDAIQLVLDALDRLPPRPDLRHRIEHCGFPTSDQLVTMHRLGVVPVPQPTQVHLYGEGVRRDHPELADRMYPSGLIADAGLPVVLSSDAPVTDPDVMLACWAAETRITASGQVLGEACRITRQQAFEGYTVGGAHALRRDNVGSLAAGRLADLVILDADPWAVPIDQLPDVSVEETWVDGRPAWTCDRGLVGTESP</sequence>
<proteinExistence type="predicted"/>
<dbReference type="PANTHER" id="PTHR22642">
    <property type="entry name" value="IMIDAZOLONEPROPIONASE"/>
    <property type="match status" value="1"/>
</dbReference>
<dbReference type="PANTHER" id="PTHR22642:SF2">
    <property type="entry name" value="PROTEIN LONG AFTER FAR-RED 3"/>
    <property type="match status" value="1"/>
</dbReference>
<dbReference type="Pfam" id="PF07969">
    <property type="entry name" value="Amidohydro_3"/>
    <property type="match status" value="1"/>
</dbReference>
<dbReference type="InterPro" id="IPR011059">
    <property type="entry name" value="Metal-dep_hydrolase_composite"/>
</dbReference>
<dbReference type="Gene3D" id="2.30.40.10">
    <property type="entry name" value="Urease, subunit C, domain 1"/>
    <property type="match status" value="1"/>
</dbReference>
<accession>A0A381ZEI5</accession>
<dbReference type="CDD" id="cd01300">
    <property type="entry name" value="YtcJ_like"/>
    <property type="match status" value="1"/>
</dbReference>
<feature type="domain" description="Amidohydrolase 3" evidence="1">
    <location>
        <begin position="51"/>
        <end position="527"/>
    </location>
</feature>
<evidence type="ECO:0000313" key="2">
    <source>
        <dbReference type="EMBL" id="SVA87728.1"/>
    </source>
</evidence>
<dbReference type="Gene3D" id="3.20.20.140">
    <property type="entry name" value="Metal-dependent hydrolases"/>
    <property type="match status" value="1"/>
</dbReference>
<name>A0A381ZEI5_9ZZZZ</name>
<dbReference type="Gene3D" id="3.10.310.70">
    <property type="match status" value="1"/>
</dbReference>
<dbReference type="SUPFAM" id="SSF51556">
    <property type="entry name" value="Metallo-dependent hydrolases"/>
    <property type="match status" value="1"/>
</dbReference>